<evidence type="ECO:0000313" key="2">
    <source>
        <dbReference type="EnsemblPlants" id="cds.evm.model.08.1279"/>
    </source>
</evidence>
<dbReference type="EnsemblPlants" id="evm.model.08.1279">
    <property type="protein sequence ID" value="cds.evm.model.08.1279"/>
    <property type="gene ID" value="evm.TU.08.1279"/>
</dbReference>
<reference evidence="2" key="1">
    <citation type="submission" date="2018-11" db="EMBL/GenBank/DDBJ databases">
        <authorList>
            <person name="Grassa J C."/>
        </authorList>
    </citation>
    <scope>NUCLEOTIDE SEQUENCE [LARGE SCALE GENOMIC DNA]</scope>
</reference>
<dbReference type="AlphaFoldDB" id="A0A803Q865"/>
<name>A0A803Q865_CANSA</name>
<proteinExistence type="predicted"/>
<sequence length="104" mass="11319">MEDLLAMLTATHSPKLEVANPPLVVVTPKGQDEEVVGSQEVALIEEEEEEVPQLDQKRKGVVSYSKPSKRPMPSRTPGPSTDSAILSEVEDFPAPCYPFDPCPS</sequence>
<dbReference type="Proteomes" id="UP000596661">
    <property type="component" value="Chromosome 8"/>
</dbReference>
<evidence type="ECO:0000256" key="1">
    <source>
        <dbReference type="SAM" id="MobiDB-lite"/>
    </source>
</evidence>
<dbReference type="Gramene" id="evm.model.08.1279">
    <property type="protein sequence ID" value="cds.evm.model.08.1279"/>
    <property type="gene ID" value="evm.TU.08.1279"/>
</dbReference>
<organism evidence="2 3">
    <name type="scientific">Cannabis sativa</name>
    <name type="common">Hemp</name>
    <name type="synonym">Marijuana</name>
    <dbReference type="NCBI Taxonomy" id="3483"/>
    <lineage>
        <taxon>Eukaryota</taxon>
        <taxon>Viridiplantae</taxon>
        <taxon>Streptophyta</taxon>
        <taxon>Embryophyta</taxon>
        <taxon>Tracheophyta</taxon>
        <taxon>Spermatophyta</taxon>
        <taxon>Magnoliopsida</taxon>
        <taxon>eudicotyledons</taxon>
        <taxon>Gunneridae</taxon>
        <taxon>Pentapetalae</taxon>
        <taxon>rosids</taxon>
        <taxon>fabids</taxon>
        <taxon>Rosales</taxon>
        <taxon>Cannabaceae</taxon>
        <taxon>Cannabis</taxon>
    </lineage>
</organism>
<feature type="region of interest" description="Disordered" evidence="1">
    <location>
        <begin position="44"/>
        <end position="84"/>
    </location>
</feature>
<keyword evidence="3" id="KW-1185">Reference proteome</keyword>
<accession>A0A803Q865</accession>
<evidence type="ECO:0000313" key="3">
    <source>
        <dbReference type="Proteomes" id="UP000596661"/>
    </source>
</evidence>
<dbReference type="EMBL" id="UZAU01000706">
    <property type="status" value="NOT_ANNOTATED_CDS"/>
    <property type="molecule type" value="Genomic_DNA"/>
</dbReference>
<protein>
    <submittedName>
        <fullName evidence="2">Uncharacterized protein</fullName>
    </submittedName>
</protein>
<reference evidence="2" key="2">
    <citation type="submission" date="2021-03" db="UniProtKB">
        <authorList>
            <consortium name="EnsemblPlants"/>
        </authorList>
    </citation>
    <scope>IDENTIFICATION</scope>
</reference>